<accession>A0A382XL36</accession>
<dbReference type="InterPro" id="IPR050950">
    <property type="entry name" value="HTH-type_LysR_regulators"/>
</dbReference>
<dbReference type="CDD" id="cd05466">
    <property type="entry name" value="PBP2_LTTR_substrate"/>
    <property type="match status" value="1"/>
</dbReference>
<gene>
    <name evidence="2" type="ORF">METZ01_LOCUS424414</name>
</gene>
<feature type="non-terminal residue" evidence="2">
    <location>
        <position position="1"/>
    </location>
</feature>
<feature type="domain" description="LysR substrate-binding" evidence="1">
    <location>
        <begin position="2"/>
        <end position="158"/>
    </location>
</feature>
<dbReference type="SUPFAM" id="SSF53850">
    <property type="entry name" value="Periplasmic binding protein-like II"/>
    <property type="match status" value="1"/>
</dbReference>
<dbReference type="EMBL" id="UINC01168502">
    <property type="protein sequence ID" value="SVD71560.1"/>
    <property type="molecule type" value="Genomic_DNA"/>
</dbReference>
<dbReference type="GO" id="GO:0005829">
    <property type="term" value="C:cytosol"/>
    <property type="evidence" value="ECO:0007669"/>
    <property type="project" value="TreeGrafter"/>
</dbReference>
<dbReference type="AlphaFoldDB" id="A0A382XL36"/>
<reference evidence="2" key="1">
    <citation type="submission" date="2018-05" db="EMBL/GenBank/DDBJ databases">
        <authorList>
            <person name="Lanie J.A."/>
            <person name="Ng W.-L."/>
            <person name="Kazmierczak K.M."/>
            <person name="Andrzejewski T.M."/>
            <person name="Davidsen T.M."/>
            <person name="Wayne K.J."/>
            <person name="Tettelin H."/>
            <person name="Glass J.I."/>
            <person name="Rusch D."/>
            <person name="Podicherti R."/>
            <person name="Tsui H.-C.T."/>
            <person name="Winkler M.E."/>
        </authorList>
    </citation>
    <scope>NUCLEOTIDE SEQUENCE</scope>
</reference>
<sequence>EDVLHGSVDLGLVAFPNKHKELQVIPFAQDELVLATHPEHILAKKKSVKLADLQGLDFIAFERDIPTRKATDEILRKANVTIGLVMEFDNVETVKRAIEINAGCAILPASTIRNEVGQNQLVSCKLNGGKFLRPLAIIHKKNKLLTPAIRSFIELMKGEKKASSNDDK</sequence>
<dbReference type="PANTHER" id="PTHR30419:SF8">
    <property type="entry name" value="NITROGEN ASSIMILATION TRANSCRIPTIONAL ACTIVATOR-RELATED"/>
    <property type="match status" value="1"/>
</dbReference>
<dbReference type="Gene3D" id="3.40.190.290">
    <property type="match status" value="1"/>
</dbReference>
<evidence type="ECO:0000259" key="1">
    <source>
        <dbReference type="Pfam" id="PF03466"/>
    </source>
</evidence>
<dbReference type="GO" id="GO:0006355">
    <property type="term" value="P:regulation of DNA-templated transcription"/>
    <property type="evidence" value="ECO:0007669"/>
    <property type="project" value="TreeGrafter"/>
</dbReference>
<organism evidence="2">
    <name type="scientific">marine metagenome</name>
    <dbReference type="NCBI Taxonomy" id="408172"/>
    <lineage>
        <taxon>unclassified sequences</taxon>
        <taxon>metagenomes</taxon>
        <taxon>ecological metagenomes</taxon>
    </lineage>
</organism>
<dbReference type="Pfam" id="PF03466">
    <property type="entry name" value="LysR_substrate"/>
    <property type="match status" value="1"/>
</dbReference>
<proteinExistence type="predicted"/>
<dbReference type="InterPro" id="IPR005119">
    <property type="entry name" value="LysR_subst-bd"/>
</dbReference>
<protein>
    <recommendedName>
        <fullName evidence="1">LysR substrate-binding domain-containing protein</fullName>
    </recommendedName>
</protein>
<name>A0A382XL36_9ZZZZ</name>
<dbReference type="PANTHER" id="PTHR30419">
    <property type="entry name" value="HTH-TYPE TRANSCRIPTIONAL REGULATOR YBHD"/>
    <property type="match status" value="1"/>
</dbReference>
<evidence type="ECO:0000313" key="2">
    <source>
        <dbReference type="EMBL" id="SVD71560.1"/>
    </source>
</evidence>